<keyword evidence="2" id="KW-1185">Reference proteome</keyword>
<dbReference type="RefSeq" id="WP_126044894.1">
    <property type="nucleotide sequence ID" value="NZ_RXFM01000054.1"/>
</dbReference>
<comment type="caution">
    <text evidence="1">The sequence shown here is derived from an EMBL/GenBank/DDBJ whole genome shotgun (WGS) entry which is preliminary data.</text>
</comment>
<accession>A0A429XHU6</accession>
<dbReference type="EMBL" id="RXFM01000054">
    <property type="protein sequence ID" value="RST65288.1"/>
    <property type="molecule type" value="Genomic_DNA"/>
</dbReference>
<organism evidence="1 2">
    <name type="scientific">Candidatus Aquarickettsia rohweri</name>
    <dbReference type="NCBI Taxonomy" id="2602574"/>
    <lineage>
        <taxon>Bacteria</taxon>
        <taxon>Pseudomonadati</taxon>
        <taxon>Pseudomonadota</taxon>
        <taxon>Alphaproteobacteria</taxon>
        <taxon>Rickettsiales</taxon>
        <taxon>Candidatus Midichloriaceae</taxon>
        <taxon>Candidatus Aquarickettsia</taxon>
    </lineage>
</organism>
<evidence type="ECO:0000313" key="2">
    <source>
        <dbReference type="Proteomes" id="UP000279470"/>
    </source>
</evidence>
<dbReference type="AlphaFoldDB" id="A0A429XHU6"/>
<dbReference type="Proteomes" id="UP000279470">
    <property type="component" value="Unassembled WGS sequence"/>
</dbReference>
<gene>
    <name evidence="1" type="ORF">EIC27_04290</name>
</gene>
<reference evidence="2" key="1">
    <citation type="submission" date="2018-11" db="EMBL/GenBank/DDBJ databases">
        <title>Phylogenetic, genomic, and biogeographic characterization of a novel and ubiquitous marine invertebrate-associated Rickettsiales parasite, Candidatus Marinoinvertebrata rohwerii, gen. nov., sp. nov.</title>
        <authorList>
            <person name="Klinges J.G."/>
            <person name="Rosales S.M."/>
            <person name="Mcminds R."/>
            <person name="Shaver E.C."/>
            <person name="Shantz A."/>
            <person name="Peters E.C."/>
            <person name="Burkepile D.E."/>
            <person name="Silliman B.R."/>
            <person name="Vega Thurber R.L."/>
        </authorList>
    </citation>
    <scope>NUCLEOTIDE SEQUENCE [LARGE SCALE GENOMIC DNA]</scope>
    <source>
        <strain evidence="2">a_cerv_44</strain>
    </source>
</reference>
<protein>
    <submittedName>
        <fullName evidence="1">Uncharacterized protein</fullName>
    </submittedName>
</protein>
<sequence length="128" mass="14951">MSTVYLDMPKKEIDEFEEVYKPTDSESIHNRDKFMADELTKVCNKSSDYIIILVGSSHFNVLEILRNRGVEVEEFYAYKKPLNPFTEHGDFCLGLASTSMDDDDFYKKNMAMIINFKVLLLIYMKILL</sequence>
<proteinExistence type="predicted"/>
<evidence type="ECO:0000313" key="1">
    <source>
        <dbReference type="EMBL" id="RST65288.1"/>
    </source>
</evidence>
<name>A0A429XHU6_9RICK</name>